<feature type="compositionally biased region" description="Basic and acidic residues" evidence="1">
    <location>
        <begin position="346"/>
        <end position="389"/>
    </location>
</feature>
<dbReference type="AlphaFoldDB" id="S3BT52"/>
<gene>
    <name evidence="2" type="ORF">F503_01875</name>
</gene>
<reference evidence="2 3" key="1">
    <citation type="journal article" date="2013" name="BMC Genomics">
        <title>The genome and transcriptome of the pine saprophyte Ophiostoma piceae, and a comparison with the bark beetle-associated pine pathogen Grosmannia clavigera.</title>
        <authorList>
            <person name="Haridas S."/>
            <person name="Wang Y."/>
            <person name="Lim L."/>
            <person name="Massoumi Alamouti S."/>
            <person name="Jackman S."/>
            <person name="Docking R."/>
            <person name="Robertson G."/>
            <person name="Birol I."/>
            <person name="Bohlmann J."/>
            <person name="Breuil C."/>
        </authorList>
    </citation>
    <scope>NUCLEOTIDE SEQUENCE [LARGE SCALE GENOMIC DNA]</scope>
    <source>
        <strain evidence="2 3">UAMH 11346</strain>
    </source>
</reference>
<name>S3BT52_OPHP1</name>
<evidence type="ECO:0000313" key="2">
    <source>
        <dbReference type="EMBL" id="EPE03617.1"/>
    </source>
</evidence>
<evidence type="ECO:0000256" key="1">
    <source>
        <dbReference type="SAM" id="MobiDB-lite"/>
    </source>
</evidence>
<dbReference type="HOGENOM" id="CLU_026392_0_0_1"/>
<evidence type="ECO:0000313" key="3">
    <source>
        <dbReference type="Proteomes" id="UP000016923"/>
    </source>
</evidence>
<organism evidence="2 3">
    <name type="scientific">Ophiostoma piceae (strain UAMH 11346)</name>
    <name type="common">Sap stain fungus</name>
    <dbReference type="NCBI Taxonomy" id="1262450"/>
    <lineage>
        <taxon>Eukaryota</taxon>
        <taxon>Fungi</taxon>
        <taxon>Dikarya</taxon>
        <taxon>Ascomycota</taxon>
        <taxon>Pezizomycotina</taxon>
        <taxon>Sordariomycetes</taxon>
        <taxon>Sordariomycetidae</taxon>
        <taxon>Ophiostomatales</taxon>
        <taxon>Ophiostomataceae</taxon>
        <taxon>Ophiostoma</taxon>
    </lineage>
</organism>
<feature type="compositionally biased region" description="Basic and acidic residues" evidence="1">
    <location>
        <begin position="437"/>
        <end position="448"/>
    </location>
</feature>
<protein>
    <recommendedName>
        <fullName evidence="4">Ubiquitin-like protease family profile domain-containing protein</fullName>
    </recommendedName>
</protein>
<dbReference type="VEuPathDB" id="FungiDB:F503_01875"/>
<sequence length="448" mass="49449">MAHRAPSTIASGSRFRLGGRTLTWPENMRPDLIATGRFSFRREFPDVYPPETIISRLAYLRANGDLSGTAHINKYFPAEFACHLFDMEGVITTGEYLTGDMIVAAILLAVQDLTSVAWVPTGIAFQIGTTGAIGPNQENRANGKRFLESLVDYLVARNMVSTKPRIVKVKVTDQPSGWECGLLVAEHVRCFFREPSISDGSGLHDWTRSVQHRDDLPILGPLESPAEKLQWTIMFWTGWIRIELGHQNLSPLRYPSVPAELWEDDQKRTRDHGFLLPNCLPRDNAIAVAFDTWAKRDVADLGDFTDSDWKNSDAEEASQAKESAQEADTTDPDFTPALKDSSGDEGCDKGEAKSEDLGSEDHAEGDATNKACREEGEATSKDRGSENHAVDNVTNKLSHGLSLPQPREADKASRRASRKATNKAEELGSDPQATPKRAADRKTTKNKG</sequence>
<evidence type="ECO:0008006" key="4">
    <source>
        <dbReference type="Google" id="ProtNLM"/>
    </source>
</evidence>
<dbReference type="Proteomes" id="UP000016923">
    <property type="component" value="Unassembled WGS sequence"/>
</dbReference>
<keyword evidence="3" id="KW-1185">Reference proteome</keyword>
<dbReference type="eggNOG" id="ENOG502RKVU">
    <property type="taxonomic scope" value="Eukaryota"/>
</dbReference>
<feature type="region of interest" description="Disordered" evidence="1">
    <location>
        <begin position="304"/>
        <end position="448"/>
    </location>
</feature>
<dbReference type="EMBL" id="KE148166">
    <property type="protein sequence ID" value="EPE03617.1"/>
    <property type="molecule type" value="Genomic_DNA"/>
</dbReference>
<proteinExistence type="predicted"/>
<accession>S3BT52</accession>